<dbReference type="GO" id="GO:0006606">
    <property type="term" value="P:protein import into nucleus"/>
    <property type="evidence" value="ECO:0007669"/>
    <property type="project" value="InterPro"/>
</dbReference>
<accession>A0A8J4Q107</accession>
<evidence type="ECO:0000313" key="7">
    <source>
        <dbReference type="EMBL" id="KAF2076107.1"/>
    </source>
</evidence>
<feature type="repeat" description="ARM" evidence="6">
    <location>
        <begin position="144"/>
        <end position="172"/>
    </location>
</feature>
<dbReference type="Proteomes" id="UP000695562">
    <property type="component" value="Unassembled WGS sequence"/>
</dbReference>
<keyword evidence="4 5" id="KW-0653">Protein transport</keyword>
<evidence type="ECO:0000256" key="3">
    <source>
        <dbReference type="ARBA" id="ARBA00022737"/>
    </source>
</evidence>
<dbReference type="OrthoDB" id="16542at2759"/>
<keyword evidence="2 5" id="KW-0813">Transport</keyword>
<dbReference type="InterPro" id="IPR016024">
    <property type="entry name" value="ARM-type_fold"/>
</dbReference>
<dbReference type="Pfam" id="PF00514">
    <property type="entry name" value="Arm"/>
    <property type="match status" value="4"/>
</dbReference>
<reference evidence="7" key="1">
    <citation type="submission" date="2020-01" db="EMBL/GenBank/DDBJ databases">
        <title>Development of genomics and gene disruption for Polysphondylium violaceum indicates a role for the polyketide synthase stlB in stalk morphogenesis.</title>
        <authorList>
            <person name="Narita B."/>
            <person name="Kawabe Y."/>
            <person name="Kin K."/>
            <person name="Saito T."/>
            <person name="Gibbs R."/>
            <person name="Kuspa A."/>
            <person name="Muzny D."/>
            <person name="Queller D."/>
            <person name="Richards S."/>
            <person name="Strassman J."/>
            <person name="Sucgang R."/>
            <person name="Worley K."/>
            <person name="Schaap P."/>
        </authorList>
    </citation>
    <scope>NUCLEOTIDE SEQUENCE</scope>
    <source>
        <strain evidence="7">QSvi11</strain>
    </source>
</reference>
<dbReference type="AlphaFoldDB" id="A0A8J4Q107"/>
<evidence type="ECO:0000313" key="8">
    <source>
        <dbReference type="Proteomes" id="UP000695562"/>
    </source>
</evidence>
<dbReference type="GO" id="GO:0061608">
    <property type="term" value="F:nuclear import signal receptor activity"/>
    <property type="evidence" value="ECO:0007669"/>
    <property type="project" value="InterPro"/>
</dbReference>
<comment type="similarity">
    <text evidence="1 5">Belongs to the importin alpha family.</text>
</comment>
<dbReference type="PANTHER" id="PTHR23316">
    <property type="entry name" value="IMPORTIN ALPHA"/>
    <property type="match status" value="1"/>
</dbReference>
<dbReference type="InterPro" id="IPR011989">
    <property type="entry name" value="ARM-like"/>
</dbReference>
<dbReference type="EMBL" id="AJWJ01000072">
    <property type="protein sequence ID" value="KAF2076107.1"/>
    <property type="molecule type" value="Genomic_DNA"/>
</dbReference>
<comment type="caution">
    <text evidence="7">The sequence shown here is derived from an EMBL/GenBank/DDBJ whole genome shotgun (WGS) entry which is preliminary data.</text>
</comment>
<proteinExistence type="inferred from homology"/>
<dbReference type="InterPro" id="IPR024931">
    <property type="entry name" value="Importin_alpha"/>
</dbReference>
<keyword evidence="8" id="KW-1185">Reference proteome</keyword>
<dbReference type="SMART" id="SM00185">
    <property type="entry name" value="ARM"/>
    <property type="match status" value="5"/>
</dbReference>
<evidence type="ECO:0000256" key="6">
    <source>
        <dbReference type="PROSITE-ProRule" id="PRU00259"/>
    </source>
</evidence>
<keyword evidence="3" id="KW-0677">Repeat</keyword>
<evidence type="ECO:0000256" key="5">
    <source>
        <dbReference type="PIRNR" id="PIRNR005673"/>
    </source>
</evidence>
<evidence type="ECO:0000256" key="4">
    <source>
        <dbReference type="ARBA" id="ARBA00022927"/>
    </source>
</evidence>
<name>A0A8J4Q107_9MYCE</name>
<evidence type="ECO:0000256" key="1">
    <source>
        <dbReference type="ARBA" id="ARBA00010394"/>
    </source>
</evidence>
<dbReference type="SUPFAM" id="SSF48371">
    <property type="entry name" value="ARM repeat"/>
    <property type="match status" value="1"/>
</dbReference>
<organism evidence="7 8">
    <name type="scientific">Polysphondylium violaceum</name>
    <dbReference type="NCBI Taxonomy" id="133409"/>
    <lineage>
        <taxon>Eukaryota</taxon>
        <taxon>Amoebozoa</taxon>
        <taxon>Evosea</taxon>
        <taxon>Eumycetozoa</taxon>
        <taxon>Dictyostelia</taxon>
        <taxon>Dictyosteliales</taxon>
        <taxon>Dictyosteliaceae</taxon>
        <taxon>Polysphondylium</taxon>
    </lineage>
</organism>
<sequence length="500" mass="56806">MMYNLNESFDSLQFSTLSLSDHQLHKFHYQTFIDQQQQQQQSDTPQSTAKLNIIENLKYIVKILSDDQSTFDDVLSSVRLIRKLLSIDNDPPIDHILATGISPRLIYLLNNSDDNFILQFEISWTLTNLCSGTFEQTQVLVNNNILPVFIRLLSSPQRDIREQSIWALGNIAGTCVFYRDLSLGNGVLEALLPLASRELHHPIYTNNSNNSIINNNSSKSNKSSSIFSWTITNLIRGSPKPSLYHLKLATSILSTIIQEKRESEIPEEEIAQCCWGMSFITQSDSDEHIQLVIDANNLPYLVHLLCHPSTKVQYPAVLTIGNISTGNKEQSLHLSSMPSVIHNLSQLLRSPESSIRRVACWTISNLVEDNLMAITQPSCTIIPLMIDMVENDPSPIVRQEAGWVISNLIESNTDLIEEMVNRGCLNSVYKLIYEPDSKSIQLALNIYKQIFTFLPPDRAEFKQFCKDYQLVTRLRELTSHHPEHEISFLASNIVNKFLTN</sequence>
<dbReference type="InterPro" id="IPR000225">
    <property type="entry name" value="Armadillo"/>
</dbReference>
<protein>
    <recommendedName>
        <fullName evidence="5">Importin subunit alpha</fullName>
    </recommendedName>
</protein>
<evidence type="ECO:0000256" key="2">
    <source>
        <dbReference type="ARBA" id="ARBA00022448"/>
    </source>
</evidence>
<dbReference type="PIRSF" id="PIRSF005673">
    <property type="entry name" value="Importin_alpha"/>
    <property type="match status" value="1"/>
</dbReference>
<gene>
    <name evidence="7" type="ORF">CYY_002569</name>
</gene>
<dbReference type="PROSITE" id="PS50176">
    <property type="entry name" value="ARM_REPEAT"/>
    <property type="match status" value="1"/>
</dbReference>
<dbReference type="GO" id="GO:0005737">
    <property type="term" value="C:cytoplasm"/>
    <property type="evidence" value="ECO:0007669"/>
    <property type="project" value="InterPro"/>
</dbReference>
<dbReference type="Gene3D" id="1.25.10.10">
    <property type="entry name" value="Leucine-rich Repeat Variant"/>
    <property type="match status" value="1"/>
</dbReference>